<dbReference type="PROSITE" id="PS51473">
    <property type="entry name" value="GNK2"/>
    <property type="match status" value="1"/>
</dbReference>
<dbReference type="GO" id="GO:0005886">
    <property type="term" value="C:plasma membrane"/>
    <property type="evidence" value="ECO:0007669"/>
    <property type="project" value="TreeGrafter"/>
</dbReference>
<evidence type="ECO:0000256" key="8">
    <source>
        <dbReference type="ARBA" id="ARBA00022777"/>
    </source>
</evidence>
<sequence length="330" mass="36153">MANDLRSLVFLPPQFVLLLIFGPFLPEAQPKSIKWISRADEEMLFVVQCTPDLTELQCSNCLRDIIGEVTQACPDRCGGRTIAPSCNIRYEVYRFYDSSANTPSAPPSAPPPRPLPNATANSIGPPSNGGSSNTARIVIVIVVVSIAVVFLLAIIVFCVCRRRVEKPAYANVESMDEIRTAESLQCDFATIRDSTDNFSEENKLGQGGFGPVYKAWRNWREGTATSIVDPSLINNGPRTEILRCIHIGLLCVQENAVNRPTMASVLLMLNSFSTSLPVPSQPALYMHSNVETGRSLMAMNEARGTGSDESSSTFYEGTTYEASITDLYPR</sequence>
<organism evidence="17 18">
    <name type="scientific">Trapa incisa</name>
    <dbReference type="NCBI Taxonomy" id="236973"/>
    <lineage>
        <taxon>Eukaryota</taxon>
        <taxon>Viridiplantae</taxon>
        <taxon>Streptophyta</taxon>
        <taxon>Embryophyta</taxon>
        <taxon>Tracheophyta</taxon>
        <taxon>Spermatophyta</taxon>
        <taxon>Magnoliopsida</taxon>
        <taxon>eudicotyledons</taxon>
        <taxon>Gunneridae</taxon>
        <taxon>Pentapetalae</taxon>
        <taxon>rosids</taxon>
        <taxon>malvids</taxon>
        <taxon>Myrtales</taxon>
        <taxon>Lythraceae</taxon>
        <taxon>Trapa</taxon>
    </lineage>
</organism>
<evidence type="ECO:0000256" key="9">
    <source>
        <dbReference type="ARBA" id="ARBA00022840"/>
    </source>
</evidence>
<evidence type="ECO:0000256" key="4">
    <source>
        <dbReference type="ARBA" id="ARBA00022692"/>
    </source>
</evidence>
<dbReference type="EMBL" id="JAXIOK010000014">
    <property type="protein sequence ID" value="KAK4755049.1"/>
    <property type="molecule type" value="Genomic_DNA"/>
</dbReference>
<accession>A0AAN7JWM6</accession>
<dbReference type="Gene3D" id="3.30.200.20">
    <property type="entry name" value="Phosphorylase Kinase, domain 1"/>
    <property type="match status" value="1"/>
</dbReference>
<evidence type="ECO:0000256" key="13">
    <source>
        <dbReference type="SAM" id="MobiDB-lite"/>
    </source>
</evidence>
<keyword evidence="6" id="KW-0677">Repeat</keyword>
<evidence type="ECO:0000256" key="11">
    <source>
        <dbReference type="ARBA" id="ARBA00023136"/>
    </source>
</evidence>
<protein>
    <recommendedName>
        <fullName evidence="16">Gnk2-homologous domain-containing protein</fullName>
    </recommendedName>
</protein>
<dbReference type="InterPro" id="IPR011009">
    <property type="entry name" value="Kinase-like_dom_sf"/>
</dbReference>
<evidence type="ECO:0000256" key="2">
    <source>
        <dbReference type="ARBA" id="ARBA00022527"/>
    </source>
</evidence>
<evidence type="ECO:0000256" key="14">
    <source>
        <dbReference type="SAM" id="Phobius"/>
    </source>
</evidence>
<evidence type="ECO:0000256" key="15">
    <source>
        <dbReference type="SAM" id="SignalP"/>
    </source>
</evidence>
<feature type="chain" id="PRO_5042901416" description="Gnk2-homologous domain-containing protein" evidence="15">
    <location>
        <begin position="31"/>
        <end position="330"/>
    </location>
</feature>
<keyword evidence="18" id="KW-1185">Reference proteome</keyword>
<dbReference type="Proteomes" id="UP001345219">
    <property type="component" value="Chromosome 8"/>
</dbReference>
<feature type="signal peptide" evidence="15">
    <location>
        <begin position="1"/>
        <end position="30"/>
    </location>
</feature>
<evidence type="ECO:0000313" key="18">
    <source>
        <dbReference type="Proteomes" id="UP001345219"/>
    </source>
</evidence>
<evidence type="ECO:0000313" key="17">
    <source>
        <dbReference type="EMBL" id="KAK4755049.1"/>
    </source>
</evidence>
<evidence type="ECO:0000256" key="12">
    <source>
        <dbReference type="ARBA" id="ARBA00023170"/>
    </source>
</evidence>
<dbReference type="CDD" id="cd23509">
    <property type="entry name" value="Gnk2-like"/>
    <property type="match status" value="1"/>
</dbReference>
<proteinExistence type="predicted"/>
<keyword evidence="9" id="KW-0067">ATP-binding</keyword>
<dbReference type="Gene3D" id="3.30.430.20">
    <property type="entry name" value="Gnk2 domain, C-X8-C-X2-C motif"/>
    <property type="match status" value="1"/>
</dbReference>
<keyword evidence="11 14" id="KW-0472">Membrane</keyword>
<dbReference type="InterPro" id="IPR002902">
    <property type="entry name" value="GNK2"/>
</dbReference>
<evidence type="ECO:0000256" key="6">
    <source>
        <dbReference type="ARBA" id="ARBA00022737"/>
    </source>
</evidence>
<evidence type="ECO:0000256" key="7">
    <source>
        <dbReference type="ARBA" id="ARBA00022741"/>
    </source>
</evidence>
<dbReference type="PANTHER" id="PTHR27002:SF181">
    <property type="entry name" value="RECEPTOR-LIKE SERINE_THREONINE-PROTEIN KINASE"/>
    <property type="match status" value="1"/>
</dbReference>
<evidence type="ECO:0000256" key="5">
    <source>
        <dbReference type="ARBA" id="ARBA00022729"/>
    </source>
</evidence>
<dbReference type="AlphaFoldDB" id="A0AAN7JWM6"/>
<evidence type="ECO:0000259" key="16">
    <source>
        <dbReference type="PROSITE" id="PS51473"/>
    </source>
</evidence>
<comment type="caution">
    <text evidence="17">The sequence shown here is derived from an EMBL/GenBank/DDBJ whole genome shotgun (WGS) entry which is preliminary data.</text>
</comment>
<keyword evidence="7" id="KW-0547">Nucleotide-binding</keyword>
<keyword evidence="8" id="KW-0418">Kinase</keyword>
<dbReference type="SUPFAM" id="SSF56112">
    <property type="entry name" value="Protein kinase-like (PK-like)"/>
    <property type="match status" value="1"/>
</dbReference>
<keyword evidence="4 14" id="KW-0812">Transmembrane</keyword>
<dbReference type="PANTHER" id="PTHR27002">
    <property type="entry name" value="RECEPTOR-LIKE SERINE/THREONINE-PROTEIN KINASE SD1-8"/>
    <property type="match status" value="1"/>
</dbReference>
<comment type="subcellular location">
    <subcellularLocation>
        <location evidence="1">Membrane</location>
        <topology evidence="1">Single-pass membrane protein</topology>
    </subcellularLocation>
</comment>
<keyword evidence="3" id="KW-0808">Transferase</keyword>
<dbReference type="GO" id="GO:0005524">
    <property type="term" value="F:ATP binding"/>
    <property type="evidence" value="ECO:0007669"/>
    <property type="project" value="UniProtKB-KW"/>
</dbReference>
<gene>
    <name evidence="17" type="ORF">SAY87_008806</name>
</gene>
<feature type="compositionally biased region" description="Low complexity" evidence="13">
    <location>
        <begin position="116"/>
        <end position="130"/>
    </location>
</feature>
<keyword evidence="5 15" id="KW-0732">Signal</keyword>
<feature type="compositionally biased region" description="Pro residues" evidence="13">
    <location>
        <begin position="104"/>
        <end position="115"/>
    </location>
</feature>
<keyword evidence="12" id="KW-0675">Receptor</keyword>
<name>A0AAN7JWM6_9MYRT</name>
<dbReference type="GO" id="GO:0004674">
    <property type="term" value="F:protein serine/threonine kinase activity"/>
    <property type="evidence" value="ECO:0007669"/>
    <property type="project" value="UniProtKB-KW"/>
</dbReference>
<evidence type="ECO:0000256" key="10">
    <source>
        <dbReference type="ARBA" id="ARBA00022989"/>
    </source>
</evidence>
<evidence type="ECO:0000256" key="3">
    <source>
        <dbReference type="ARBA" id="ARBA00022679"/>
    </source>
</evidence>
<feature type="transmembrane region" description="Helical" evidence="14">
    <location>
        <begin position="137"/>
        <end position="160"/>
    </location>
</feature>
<feature type="domain" description="Gnk2-homologous" evidence="16">
    <location>
        <begin position="1"/>
        <end position="95"/>
    </location>
</feature>
<keyword evidence="2" id="KW-0723">Serine/threonine-protein kinase</keyword>
<dbReference type="Pfam" id="PF01657">
    <property type="entry name" value="Stress-antifung"/>
    <property type="match status" value="1"/>
</dbReference>
<evidence type="ECO:0000256" key="1">
    <source>
        <dbReference type="ARBA" id="ARBA00004167"/>
    </source>
</evidence>
<feature type="region of interest" description="Disordered" evidence="13">
    <location>
        <begin position="101"/>
        <end position="130"/>
    </location>
</feature>
<reference evidence="17 18" key="1">
    <citation type="journal article" date="2023" name="Hortic Res">
        <title>Pangenome of water caltrop reveals structural variations and asymmetric subgenome divergence after allopolyploidization.</title>
        <authorList>
            <person name="Zhang X."/>
            <person name="Chen Y."/>
            <person name="Wang L."/>
            <person name="Yuan Y."/>
            <person name="Fang M."/>
            <person name="Shi L."/>
            <person name="Lu R."/>
            <person name="Comes H.P."/>
            <person name="Ma Y."/>
            <person name="Chen Y."/>
            <person name="Huang G."/>
            <person name="Zhou Y."/>
            <person name="Zheng Z."/>
            <person name="Qiu Y."/>
        </authorList>
    </citation>
    <scope>NUCLEOTIDE SEQUENCE [LARGE SCALE GENOMIC DNA]</scope>
    <source>
        <tissue evidence="17">Roots</tissue>
    </source>
</reference>
<keyword evidence="10 14" id="KW-1133">Transmembrane helix</keyword>
<dbReference type="InterPro" id="IPR038408">
    <property type="entry name" value="GNK2_sf"/>
</dbReference>